<dbReference type="Pfam" id="PF17881">
    <property type="entry name" value="TseB"/>
    <property type="match status" value="1"/>
</dbReference>
<organism evidence="3 4">
    <name type="scientific">Lentibacillus salicampi</name>
    <dbReference type="NCBI Taxonomy" id="175306"/>
    <lineage>
        <taxon>Bacteria</taxon>
        <taxon>Bacillati</taxon>
        <taxon>Bacillota</taxon>
        <taxon>Bacilli</taxon>
        <taxon>Bacillales</taxon>
        <taxon>Bacillaceae</taxon>
        <taxon>Lentibacillus</taxon>
    </lineage>
</organism>
<feature type="domain" description="Cell wall elongation regulator TseB-like" evidence="2">
    <location>
        <begin position="53"/>
        <end position="94"/>
    </location>
</feature>
<dbReference type="InterPro" id="IPR041401">
    <property type="entry name" value="TseB-like_dom"/>
</dbReference>
<evidence type="ECO:0000313" key="3">
    <source>
        <dbReference type="EMBL" id="TFJ93835.1"/>
    </source>
</evidence>
<accession>A0A4Y9AEI2</accession>
<dbReference type="EMBL" id="SRHY01000004">
    <property type="protein sequence ID" value="TFJ93835.1"/>
    <property type="molecule type" value="Genomic_DNA"/>
</dbReference>
<name>A0A4Y9AEI2_9BACI</name>
<gene>
    <name evidence="3" type="ORF">E4U82_05600</name>
</gene>
<dbReference type="Gene3D" id="3.10.450.40">
    <property type="match status" value="2"/>
</dbReference>
<dbReference type="InterPro" id="IPR046350">
    <property type="entry name" value="Cystatin_sf"/>
</dbReference>
<evidence type="ECO:0000256" key="1">
    <source>
        <dbReference type="SAM" id="Phobius"/>
    </source>
</evidence>
<dbReference type="AlphaFoldDB" id="A0A4Y9AEI2"/>
<comment type="caution">
    <text evidence="3">The sequence shown here is derived from an EMBL/GenBank/DDBJ whole genome shotgun (WGS) entry which is preliminary data.</text>
</comment>
<keyword evidence="1" id="KW-0812">Transmembrane</keyword>
<dbReference type="Proteomes" id="UP000298484">
    <property type="component" value="Unassembled WGS sequence"/>
</dbReference>
<keyword evidence="1" id="KW-1133">Transmembrane helix</keyword>
<evidence type="ECO:0000259" key="2">
    <source>
        <dbReference type="Pfam" id="PF17881"/>
    </source>
</evidence>
<protein>
    <recommendedName>
        <fullName evidence="2">Cell wall elongation regulator TseB-like domain-containing protein</fullName>
    </recommendedName>
</protein>
<sequence length="180" mass="21086">MRNNRLLQLTMPGWLKWVLGIAGFLMVAIFIFGIYLYQAIQENRTASFDQVEEQVLQETALNNISKIRRFHGENAYYTVYGESNQNEAMIVFYPFDGNQTNIISVHQSEIIAGDEVRAYWYDQCDGCTLFNMKPAVILNDGKQPVWEMTYEDNTNHYVMEYLSFQDGSRVELIRFNQLYD</sequence>
<reference evidence="3 4" key="1">
    <citation type="submission" date="2019-03" db="EMBL/GenBank/DDBJ databases">
        <title>Genome sequence of Lentibacillus salicampi ATCC BAA-719.</title>
        <authorList>
            <person name="Maclea K.S."/>
            <person name="Simoes Junior M."/>
        </authorList>
    </citation>
    <scope>NUCLEOTIDE SEQUENCE [LARGE SCALE GENOMIC DNA]</scope>
    <source>
        <strain evidence="3 4">ATCC BAA-719</strain>
    </source>
</reference>
<feature type="transmembrane region" description="Helical" evidence="1">
    <location>
        <begin position="14"/>
        <end position="37"/>
    </location>
</feature>
<dbReference type="OrthoDB" id="2381181at2"/>
<keyword evidence="1" id="KW-0472">Membrane</keyword>
<dbReference type="SUPFAM" id="SSF54403">
    <property type="entry name" value="Cystatin/monellin"/>
    <property type="match status" value="2"/>
</dbReference>
<keyword evidence="4" id="KW-1185">Reference proteome</keyword>
<evidence type="ECO:0000313" key="4">
    <source>
        <dbReference type="Proteomes" id="UP000298484"/>
    </source>
</evidence>
<dbReference type="RefSeq" id="WP_135109090.1">
    <property type="nucleotide sequence ID" value="NZ_SRHY01000004.1"/>
</dbReference>
<proteinExistence type="predicted"/>